<dbReference type="AlphaFoldDB" id="A0A0E4H7F4"/>
<organism evidence="1 2">
    <name type="scientific">Streptococcus varani</name>
    <dbReference type="NCBI Taxonomy" id="1608583"/>
    <lineage>
        <taxon>Bacteria</taxon>
        <taxon>Bacillati</taxon>
        <taxon>Bacillota</taxon>
        <taxon>Bacilli</taxon>
        <taxon>Lactobacillales</taxon>
        <taxon>Streptococcaceae</taxon>
        <taxon>Streptococcus</taxon>
    </lineage>
</organism>
<gene>
    <name evidence="1" type="ORF">BN1356_00824</name>
</gene>
<accession>A0A0E4H7F4</accession>
<dbReference type="EMBL" id="CTEN01000002">
    <property type="protein sequence ID" value="CQR24479.1"/>
    <property type="molecule type" value="Genomic_DNA"/>
</dbReference>
<dbReference type="STRING" id="1608583.BN1356_00824"/>
<protein>
    <submittedName>
        <fullName evidence="1">NAD+ diphosphatase</fullName>
    </submittedName>
</protein>
<reference evidence="2" key="1">
    <citation type="submission" date="2015-03" db="EMBL/GenBank/DDBJ databases">
        <authorList>
            <person name="Urmite Genomes"/>
        </authorList>
    </citation>
    <scope>NUCLEOTIDE SEQUENCE [LARGE SCALE GENOMIC DNA]</scope>
    <source>
        <strain evidence="2">FF10</strain>
    </source>
</reference>
<evidence type="ECO:0000313" key="2">
    <source>
        <dbReference type="Proteomes" id="UP000198604"/>
    </source>
</evidence>
<evidence type="ECO:0000313" key="1">
    <source>
        <dbReference type="EMBL" id="CQR24479.1"/>
    </source>
</evidence>
<dbReference type="OrthoDB" id="9800077at2"/>
<name>A0A0E4H7F4_9STRE</name>
<dbReference type="RefSeq" id="WP_093650136.1">
    <property type="nucleotide sequence ID" value="NZ_CTEN01000002.1"/>
</dbReference>
<dbReference type="Proteomes" id="UP000198604">
    <property type="component" value="Unassembled WGS sequence"/>
</dbReference>
<keyword evidence="2" id="KW-1185">Reference proteome</keyword>
<proteinExistence type="predicted"/>
<sequence>MSCCGNCQKDRHKEEGHDSHCCGGNHLPQYGVILSAIVYDENERNILLFEQGYAGLNTLFSVMVESGRNIEETIAESLQGMTNLEVVSIQFNSSLVVAEEQMLLMNFVCRIKDSTALINDDYGPMAEWFAPILAKESLETNSISQYFLERWLDKQGFIDKVED</sequence>